<evidence type="ECO:0000256" key="9">
    <source>
        <dbReference type="ARBA" id="ARBA00022801"/>
    </source>
</evidence>
<dbReference type="SUPFAM" id="SSF54236">
    <property type="entry name" value="Ubiquitin-like"/>
    <property type="match status" value="1"/>
</dbReference>
<dbReference type="Gene3D" id="3.10.20.90">
    <property type="entry name" value="Phosphatidylinositol 3-kinase Catalytic Subunit, Chain A, domain 1"/>
    <property type="match status" value="1"/>
</dbReference>
<sequence>MCQTSRQITVTVSRAHSDEPDLLSLEVYPEMTVETLQSSIEAETSIPPTAQHLYHDGNLITDKAQTLEALHVTNGDMIAMHIREPRNPGAGSGARASQQAGGAAAAAGTRQRQPGEPDPEVIRLQILGDPRLREEAIRQQPQLASVIDDPQLFAQFFNNNYDRERRERQDRQRQIAQLNADPFDIEAQARIEEIIRQERVMENLQNAMEHNPEVFGRVHMLYVDVEVNGYKVKALVDSGAQATIMSPGCAEACGIMRLVDKRFAGVARGVGTATIIGRVHSAQIKIGSLFLPCSFTVMEGKSVDLLLGLDMLKRYQASIDLAKDRLIIQDVEIPFLGEADIPKDSEEALAEEPTFPGPSGTTIGQRSGVVSGPEGQEGSSAEAAQVPPAAPAPASAPARPQPQTQTQQQPLSAATPAPAAARSPQPPAAGGASFPEEDVQQLMALGFPREAVLQSLEATGGNVQYAASLLFQV</sequence>
<dbReference type="AlphaFoldDB" id="A0A0F2MIJ5"/>
<reference evidence="13 14" key="1">
    <citation type="journal article" date="2014" name="BMC Genomics">
        <title>Comparative genomics of the major fungal agents of human and animal Sporotrichosis: Sporothrix schenckii and Sporothrix brasiliensis.</title>
        <authorList>
            <person name="Teixeira M.M."/>
            <person name="de Almeida L.G."/>
            <person name="Kubitschek-Barreira P."/>
            <person name="Alves F.L."/>
            <person name="Kioshima E.S."/>
            <person name="Abadio A.K."/>
            <person name="Fernandes L."/>
            <person name="Derengowski L.S."/>
            <person name="Ferreira K.S."/>
            <person name="Souza R.C."/>
            <person name="Ruiz J.C."/>
            <person name="de Andrade N.C."/>
            <person name="Paes H.C."/>
            <person name="Nicola A.M."/>
            <person name="Albuquerque P."/>
            <person name="Gerber A.L."/>
            <person name="Martins V.P."/>
            <person name="Peconick L.D."/>
            <person name="Neto A.V."/>
            <person name="Chaucanez C.B."/>
            <person name="Silva P.A."/>
            <person name="Cunha O.L."/>
            <person name="de Oliveira F.F."/>
            <person name="dos Santos T.C."/>
            <person name="Barros A.L."/>
            <person name="Soares M.A."/>
            <person name="de Oliveira L.M."/>
            <person name="Marini M.M."/>
            <person name="Villalobos-Duno H."/>
            <person name="Cunha M.M."/>
            <person name="de Hoog S."/>
            <person name="da Silveira J.F."/>
            <person name="Henrissat B."/>
            <person name="Nino-Vega G.A."/>
            <person name="Cisalpino P.S."/>
            <person name="Mora-Montes H.M."/>
            <person name="Almeida S.R."/>
            <person name="Stajich J.E."/>
            <person name="Lopes-Bezerra L.M."/>
            <person name="Vasconcelos A.T."/>
            <person name="Felipe M.S."/>
        </authorList>
    </citation>
    <scope>NUCLEOTIDE SEQUENCE [LARGE SCALE GENOMIC DNA]</scope>
    <source>
        <strain evidence="13 14">1099-18</strain>
    </source>
</reference>
<dbReference type="InterPro" id="IPR021109">
    <property type="entry name" value="Peptidase_aspartic_dom_sf"/>
</dbReference>
<dbReference type="InterPro" id="IPR029071">
    <property type="entry name" value="Ubiquitin-like_domsf"/>
</dbReference>
<feature type="compositionally biased region" description="Low complexity" evidence="10">
    <location>
        <begin position="93"/>
        <end position="112"/>
    </location>
</feature>
<dbReference type="PANTHER" id="PTHR12917:SF1">
    <property type="entry name" value="AT13091P"/>
    <property type="match status" value="1"/>
</dbReference>
<dbReference type="InterPro" id="IPR033882">
    <property type="entry name" value="DDI1_N"/>
</dbReference>
<comment type="subunit">
    <text evidence="4">Binds ubiquitin and polyubiquitinated proteins.</text>
</comment>
<comment type="subcellular location">
    <subcellularLocation>
        <location evidence="2">Cytoplasm</location>
    </subcellularLocation>
</comment>
<dbReference type="GO" id="GO:0005737">
    <property type="term" value="C:cytoplasm"/>
    <property type="evidence" value="ECO:0007669"/>
    <property type="project" value="UniProtKB-SubCell"/>
</dbReference>
<dbReference type="Pfam" id="PF00240">
    <property type="entry name" value="ubiquitin"/>
    <property type="match status" value="1"/>
</dbReference>
<evidence type="ECO:0000256" key="6">
    <source>
        <dbReference type="ARBA" id="ARBA00022490"/>
    </source>
</evidence>
<dbReference type="PANTHER" id="PTHR12917">
    <property type="entry name" value="ASPARTYL PROTEASE DDI-RELATED"/>
    <property type="match status" value="1"/>
</dbReference>
<proteinExistence type="inferred from homology"/>
<comment type="similarity">
    <text evidence="3">Belongs to the DDI1 family.</text>
</comment>
<evidence type="ECO:0000313" key="13">
    <source>
        <dbReference type="EMBL" id="KJR87991.1"/>
    </source>
</evidence>
<dbReference type="PROSITE" id="PS50030">
    <property type="entry name" value="UBA"/>
    <property type="match status" value="1"/>
</dbReference>
<dbReference type="Gene3D" id="2.40.70.10">
    <property type="entry name" value="Acid Proteases"/>
    <property type="match status" value="1"/>
</dbReference>
<evidence type="ECO:0000256" key="7">
    <source>
        <dbReference type="ARBA" id="ARBA00022670"/>
    </source>
</evidence>
<evidence type="ECO:0000256" key="8">
    <source>
        <dbReference type="ARBA" id="ARBA00022750"/>
    </source>
</evidence>
<dbReference type="InterPro" id="IPR001969">
    <property type="entry name" value="Aspartic_peptidase_AS"/>
</dbReference>
<evidence type="ECO:0000256" key="10">
    <source>
        <dbReference type="SAM" id="MobiDB-lite"/>
    </source>
</evidence>
<organism evidence="13 14">
    <name type="scientific">Sporothrix schenckii 1099-18</name>
    <dbReference type="NCBI Taxonomy" id="1397361"/>
    <lineage>
        <taxon>Eukaryota</taxon>
        <taxon>Fungi</taxon>
        <taxon>Dikarya</taxon>
        <taxon>Ascomycota</taxon>
        <taxon>Pezizomycotina</taxon>
        <taxon>Sordariomycetes</taxon>
        <taxon>Sordariomycetidae</taxon>
        <taxon>Ophiostomatales</taxon>
        <taxon>Ophiostomataceae</taxon>
        <taxon>Sporothrix</taxon>
    </lineage>
</organism>
<dbReference type="InterPro" id="IPR019103">
    <property type="entry name" value="Peptidase_aspartic_DDI1-type"/>
</dbReference>
<feature type="region of interest" description="Disordered" evidence="10">
    <location>
        <begin position="83"/>
        <end position="120"/>
    </location>
</feature>
<evidence type="ECO:0000256" key="2">
    <source>
        <dbReference type="ARBA" id="ARBA00004496"/>
    </source>
</evidence>
<evidence type="ECO:0000259" key="12">
    <source>
        <dbReference type="PROSITE" id="PS50053"/>
    </source>
</evidence>
<evidence type="ECO:0000256" key="4">
    <source>
        <dbReference type="ARBA" id="ARBA00011128"/>
    </source>
</evidence>
<reference evidence="13 14" key="2">
    <citation type="journal article" date="2015" name="Eukaryot. Cell">
        <title>Asexual propagation of a virulent clone complex in a human and feline outbreak of sporotrichosis.</title>
        <authorList>
            <person name="Teixeira Mde M."/>
            <person name="Rodrigues A.M."/>
            <person name="Tsui C.K."/>
            <person name="de Almeida L.G."/>
            <person name="Van Diepeningen A.D."/>
            <person name="van den Ende B.G."/>
            <person name="Fernandes G.F."/>
            <person name="Kano R."/>
            <person name="Hamelin R.C."/>
            <person name="Lopes-Bezerra L.M."/>
            <person name="Vasconcelos A.T."/>
            <person name="de Hoog S."/>
            <person name="de Camargo Z.P."/>
            <person name="Felipe M.S."/>
        </authorList>
    </citation>
    <scope>NUCLEOTIDE SEQUENCE [LARGE SCALE GENOMIC DNA]</scope>
    <source>
        <strain evidence="13 14">1099-18</strain>
    </source>
</reference>
<keyword evidence="7" id="KW-0645">Protease</keyword>
<dbReference type="GO" id="GO:0006508">
    <property type="term" value="P:proteolysis"/>
    <property type="evidence" value="ECO:0007669"/>
    <property type="project" value="UniProtKB-KW"/>
</dbReference>
<dbReference type="RefSeq" id="XP_016590667.1">
    <property type="nucleotide sequence ID" value="XM_016734139.1"/>
</dbReference>
<comment type="function">
    <text evidence="1">Probable aspartic protease. May be involved in the regulation of exocytosis. Acts as a linker between the 19S proteasome and polyubiquitinated proteins via UBA domain interactions with ubiquitin for their subsequent degradation. Required for S-phase checkpoint control.</text>
</comment>
<dbReference type="InterPro" id="IPR009060">
    <property type="entry name" value="UBA-like_sf"/>
</dbReference>
<protein>
    <recommendedName>
        <fullName evidence="5">DNA damage-inducible protein 1</fullName>
    </recommendedName>
</protein>
<gene>
    <name evidence="13" type="ORF">SPSK_07477</name>
</gene>
<evidence type="ECO:0000256" key="5">
    <source>
        <dbReference type="ARBA" id="ARBA00021491"/>
    </source>
</evidence>
<dbReference type="CDD" id="cd01796">
    <property type="entry name" value="Ubl_Ddi1_like"/>
    <property type="match status" value="1"/>
</dbReference>
<dbReference type="Pfam" id="PF00627">
    <property type="entry name" value="UBA"/>
    <property type="match status" value="1"/>
</dbReference>
<dbReference type="InterPro" id="IPR015940">
    <property type="entry name" value="UBA"/>
</dbReference>
<name>A0A0F2MIJ5_SPOSC</name>
<dbReference type="Proteomes" id="UP000033710">
    <property type="component" value="Unassembled WGS sequence"/>
</dbReference>
<keyword evidence="9" id="KW-0378">Hydrolase</keyword>
<dbReference type="PROSITE" id="PS00141">
    <property type="entry name" value="ASP_PROTEASE"/>
    <property type="match status" value="1"/>
</dbReference>
<keyword evidence="6" id="KW-0963">Cytoplasm</keyword>
<dbReference type="CDD" id="cd05479">
    <property type="entry name" value="RP_DDI"/>
    <property type="match status" value="1"/>
</dbReference>
<feature type="region of interest" description="Disordered" evidence="10">
    <location>
        <begin position="346"/>
        <end position="437"/>
    </location>
</feature>
<comment type="caution">
    <text evidence="13">The sequence shown here is derived from an EMBL/GenBank/DDBJ whole genome shotgun (WGS) entry which is preliminary data.</text>
</comment>
<dbReference type="GeneID" id="27669416"/>
<dbReference type="CDD" id="cd14309">
    <property type="entry name" value="UBA_scDdi1_like"/>
    <property type="match status" value="1"/>
</dbReference>
<accession>A0A0F2MIJ5</accession>
<dbReference type="EMBL" id="AXCR01000004">
    <property type="protein sequence ID" value="KJR87991.1"/>
    <property type="molecule type" value="Genomic_DNA"/>
</dbReference>
<evidence type="ECO:0000313" key="14">
    <source>
        <dbReference type="Proteomes" id="UP000033710"/>
    </source>
</evidence>
<evidence type="ECO:0000259" key="11">
    <source>
        <dbReference type="PROSITE" id="PS50030"/>
    </source>
</evidence>
<feature type="domain" description="UBA" evidence="11">
    <location>
        <begin position="433"/>
        <end position="473"/>
    </location>
</feature>
<feature type="domain" description="Ubiquitin-like" evidence="12">
    <location>
        <begin position="8"/>
        <end position="87"/>
    </location>
</feature>
<dbReference type="OrthoDB" id="1047367at2759"/>
<dbReference type="Pfam" id="PF09668">
    <property type="entry name" value="Asp_protease"/>
    <property type="match status" value="1"/>
</dbReference>
<dbReference type="InterPro" id="IPR000626">
    <property type="entry name" value="Ubiquitin-like_dom"/>
</dbReference>
<evidence type="ECO:0000256" key="1">
    <source>
        <dbReference type="ARBA" id="ARBA00003231"/>
    </source>
</evidence>
<dbReference type="PROSITE" id="PS50053">
    <property type="entry name" value="UBIQUITIN_2"/>
    <property type="match status" value="1"/>
</dbReference>
<dbReference type="KEGG" id="ssck:SPSK_07477"/>
<dbReference type="SUPFAM" id="SSF46934">
    <property type="entry name" value="UBA-like"/>
    <property type="match status" value="1"/>
</dbReference>
<dbReference type="GO" id="GO:0004190">
    <property type="term" value="F:aspartic-type endopeptidase activity"/>
    <property type="evidence" value="ECO:0007669"/>
    <property type="project" value="UniProtKB-KW"/>
</dbReference>
<dbReference type="VEuPathDB" id="FungiDB:SPSK_07477"/>
<dbReference type="SUPFAM" id="SSF50630">
    <property type="entry name" value="Acid proteases"/>
    <property type="match status" value="1"/>
</dbReference>
<dbReference type="SMART" id="SM00165">
    <property type="entry name" value="UBA"/>
    <property type="match status" value="1"/>
</dbReference>
<dbReference type="SMART" id="SM00213">
    <property type="entry name" value="UBQ"/>
    <property type="match status" value="1"/>
</dbReference>
<keyword evidence="8" id="KW-0064">Aspartyl protease</keyword>
<feature type="compositionally biased region" description="Low complexity" evidence="10">
    <location>
        <begin position="379"/>
        <end position="423"/>
    </location>
</feature>
<dbReference type="Gene3D" id="1.10.8.10">
    <property type="entry name" value="DNA helicase RuvA subunit, C-terminal domain"/>
    <property type="match status" value="1"/>
</dbReference>
<evidence type="ECO:0000256" key="3">
    <source>
        <dbReference type="ARBA" id="ARBA00009136"/>
    </source>
</evidence>